<dbReference type="AlphaFoldDB" id="A0A9R0P137"/>
<accession>A0A9R0P137</accession>
<proteinExistence type="predicted"/>
<sequence length="32" mass="3583">MRRRLRDPLSHTPLDIVEAIEKALAALPTGEL</sequence>
<keyword evidence="2" id="KW-1185">Reference proteome</keyword>
<organism evidence="1 2">
    <name type="scientific">Amycolatopsis mediterranei (strain S699)</name>
    <name type="common">Nocardia mediterranei</name>
    <dbReference type="NCBI Taxonomy" id="713604"/>
    <lineage>
        <taxon>Bacteria</taxon>
        <taxon>Bacillati</taxon>
        <taxon>Actinomycetota</taxon>
        <taxon>Actinomycetes</taxon>
        <taxon>Pseudonocardiales</taxon>
        <taxon>Pseudonocardiaceae</taxon>
        <taxon>Amycolatopsis</taxon>
    </lineage>
</organism>
<evidence type="ECO:0000313" key="1">
    <source>
        <dbReference type="EMBL" id="AEK44378.1"/>
    </source>
</evidence>
<evidence type="ECO:0000313" key="2">
    <source>
        <dbReference type="Proteomes" id="UP000006138"/>
    </source>
</evidence>
<dbReference type="KEGG" id="amn:RAM_29515"/>
<protein>
    <submittedName>
        <fullName evidence="1">Uncharacterized protein</fullName>
    </submittedName>
</protein>
<name>A0A9R0P137_AMYMS</name>
<dbReference type="EMBL" id="CP002896">
    <property type="protein sequence ID" value="AEK44378.1"/>
    <property type="molecule type" value="Genomic_DNA"/>
</dbReference>
<gene>
    <name evidence="1" type="ordered locus">RAM_29515</name>
</gene>
<dbReference type="Proteomes" id="UP000006138">
    <property type="component" value="Chromosome"/>
</dbReference>
<reference evidence="1 2" key="1">
    <citation type="journal article" date="2011" name="J. Bacteriol.">
        <title>Whole genome sequence of the rifamycin B-producing strain Amycolatopsis mediterranei S699.</title>
        <authorList>
            <person name="Verma M."/>
            <person name="Kaur J."/>
            <person name="Kumar M."/>
            <person name="Kumari K."/>
            <person name="Saxena A."/>
            <person name="Anand S."/>
            <person name="Nigam A."/>
            <person name="Ravi V."/>
            <person name="Raghuvanshi S."/>
            <person name="Khurana P."/>
            <person name="Tyagi A.K."/>
            <person name="Khurana J.P."/>
            <person name="Lal R."/>
        </authorList>
    </citation>
    <scope>NUCLEOTIDE SEQUENCE [LARGE SCALE GENOMIC DNA]</scope>
    <source>
        <strain evidence="1 2">S699</strain>
    </source>
</reference>